<accession>W7IDU0</accession>
<dbReference type="InterPro" id="IPR023393">
    <property type="entry name" value="START-like_dom_sf"/>
</dbReference>
<evidence type="ECO:0000313" key="2">
    <source>
        <dbReference type="EMBL" id="EWC58683.1"/>
    </source>
</evidence>
<dbReference type="PANTHER" id="PTHR33824:SF7">
    <property type="entry name" value="POLYKETIDE CYCLASE_DEHYDRASE AND LIPID TRANSPORT SUPERFAMILY PROTEIN"/>
    <property type="match status" value="1"/>
</dbReference>
<dbReference type="InterPro" id="IPR005031">
    <property type="entry name" value="COQ10_START"/>
</dbReference>
<comment type="caution">
    <text evidence="2">The sequence shown here is derived from an EMBL/GenBank/DDBJ whole genome shotgun (WGS) entry which is preliminary data.</text>
</comment>
<dbReference type="CDD" id="cd07817">
    <property type="entry name" value="SRPBCC_8"/>
    <property type="match status" value="1"/>
</dbReference>
<dbReference type="InterPro" id="IPR047137">
    <property type="entry name" value="ORF3"/>
</dbReference>
<dbReference type="Pfam" id="PF03364">
    <property type="entry name" value="Polyketide_cyc"/>
    <property type="match status" value="1"/>
</dbReference>
<evidence type="ECO:0000259" key="1">
    <source>
        <dbReference type="Pfam" id="PF03364"/>
    </source>
</evidence>
<keyword evidence="3" id="KW-1185">Reference proteome</keyword>
<dbReference type="PATRIC" id="fig|909613.9.peg.6038"/>
<dbReference type="Proteomes" id="UP000019277">
    <property type="component" value="Unassembled WGS sequence"/>
</dbReference>
<dbReference type="STRING" id="909613.UO65_6037"/>
<name>W7IDU0_9PSEU</name>
<reference evidence="2 3" key="1">
    <citation type="journal article" date="2014" name="Genome Announc.">
        <title>Draft Genome Sequence of the Antitrypanosomally Active Sponge-Associated Bacterium Actinokineospora sp. Strain EG49.</title>
        <authorList>
            <person name="Harjes J."/>
            <person name="Ryu T."/>
            <person name="Abdelmohsen U.R."/>
            <person name="Moitinho-Silva L."/>
            <person name="Horn H."/>
            <person name="Ravasi T."/>
            <person name="Hentschel U."/>
        </authorList>
    </citation>
    <scope>NUCLEOTIDE SEQUENCE [LARGE SCALE GENOMIC DNA]</scope>
    <source>
        <strain evidence="2 3">EG49</strain>
    </source>
</reference>
<gene>
    <name evidence="2" type="ORF">UO65_6037</name>
</gene>
<dbReference type="PANTHER" id="PTHR33824">
    <property type="entry name" value="POLYKETIDE CYCLASE/DEHYDRASE AND LIPID TRANSPORT SUPERFAMILY PROTEIN"/>
    <property type="match status" value="1"/>
</dbReference>
<dbReference type="Gene3D" id="3.30.530.20">
    <property type="match status" value="1"/>
</dbReference>
<dbReference type="SUPFAM" id="SSF55961">
    <property type="entry name" value="Bet v1-like"/>
    <property type="match status" value="1"/>
</dbReference>
<proteinExistence type="predicted"/>
<evidence type="ECO:0000313" key="3">
    <source>
        <dbReference type="Proteomes" id="UP000019277"/>
    </source>
</evidence>
<dbReference type="eggNOG" id="COG5637">
    <property type="taxonomic scope" value="Bacteria"/>
</dbReference>
<feature type="domain" description="Coenzyme Q-binding protein COQ10 START" evidence="1">
    <location>
        <begin position="1"/>
        <end position="118"/>
    </location>
</feature>
<organism evidence="2 3">
    <name type="scientific">Actinokineospora spheciospongiae</name>
    <dbReference type="NCBI Taxonomy" id="909613"/>
    <lineage>
        <taxon>Bacteria</taxon>
        <taxon>Bacillati</taxon>
        <taxon>Actinomycetota</taxon>
        <taxon>Actinomycetes</taxon>
        <taxon>Pseudonocardiales</taxon>
        <taxon>Pseudonocardiaceae</taxon>
        <taxon>Actinokineospora</taxon>
    </lineage>
</organism>
<protein>
    <recommendedName>
        <fullName evidence="1">Coenzyme Q-binding protein COQ10 START domain-containing protein</fullName>
    </recommendedName>
</protein>
<dbReference type="EMBL" id="AYXG01000231">
    <property type="protein sequence ID" value="EWC58683.1"/>
    <property type="molecule type" value="Genomic_DNA"/>
</dbReference>
<sequence>MEAPAQACYDWWRSLTKLPQIMSDVREVKSKDGADHRTVWTVDGPLGKTLTWEADIVDDEAPHKIAWATVEGSDPDVKNSGVVRFDDKGNSRTGVEISLEYEPPAGKLGEAVASLFADPQKKVERAAAEFKAVIERR</sequence>
<dbReference type="AlphaFoldDB" id="W7IDU0"/>